<accession>A0A1I2W4B5</accession>
<reference evidence="4" key="1">
    <citation type="submission" date="2016-10" db="EMBL/GenBank/DDBJ databases">
        <authorList>
            <person name="Varghese N."/>
            <person name="Submissions S."/>
        </authorList>
    </citation>
    <scope>NUCLEOTIDE SEQUENCE [LARGE SCALE GENOMIC DNA]</scope>
    <source>
        <strain evidence="4">ATCC 700379</strain>
    </source>
</reference>
<dbReference type="InterPro" id="IPR051159">
    <property type="entry name" value="Hexapeptide_acetyltransf"/>
</dbReference>
<gene>
    <name evidence="3" type="ORF">SAMN02982927_03395</name>
</gene>
<dbReference type="CDD" id="cd04647">
    <property type="entry name" value="LbH_MAT_like"/>
    <property type="match status" value="1"/>
</dbReference>
<protein>
    <submittedName>
        <fullName evidence="3">Maltose O-acetyltransferase</fullName>
    </submittedName>
</protein>
<dbReference type="EMBL" id="FOOY01000035">
    <property type="protein sequence ID" value="SFG96255.1"/>
    <property type="molecule type" value="Genomic_DNA"/>
</dbReference>
<evidence type="ECO:0000313" key="3">
    <source>
        <dbReference type="EMBL" id="SFG96255.1"/>
    </source>
</evidence>
<dbReference type="OrthoDB" id="9782926at2"/>
<dbReference type="GO" id="GO:0008374">
    <property type="term" value="F:O-acyltransferase activity"/>
    <property type="evidence" value="ECO:0007669"/>
    <property type="project" value="TreeGrafter"/>
</dbReference>
<keyword evidence="2 3" id="KW-0808">Transferase</keyword>
<dbReference type="STRING" id="269670.SAMN02982927_03395"/>
<dbReference type="PANTHER" id="PTHR23416:SF23">
    <property type="entry name" value="ACETYLTRANSFERASE C18B11.09C-RELATED"/>
    <property type="match status" value="1"/>
</dbReference>
<dbReference type="Gene3D" id="2.160.10.10">
    <property type="entry name" value="Hexapeptide repeat proteins"/>
    <property type="match status" value="1"/>
</dbReference>
<dbReference type="GO" id="GO:0005829">
    <property type="term" value="C:cytosol"/>
    <property type="evidence" value="ECO:0007669"/>
    <property type="project" value="TreeGrafter"/>
</dbReference>
<dbReference type="SUPFAM" id="SSF51161">
    <property type="entry name" value="Trimeric LpxA-like enzymes"/>
    <property type="match status" value="1"/>
</dbReference>
<name>A0A1I2W4B5_9BACL</name>
<dbReference type="AlphaFoldDB" id="A0A1I2W4B5"/>
<evidence type="ECO:0000256" key="1">
    <source>
        <dbReference type="ARBA" id="ARBA00007274"/>
    </source>
</evidence>
<evidence type="ECO:0000313" key="4">
    <source>
        <dbReference type="Proteomes" id="UP000198752"/>
    </source>
</evidence>
<proteinExistence type="inferred from homology"/>
<organism evidence="3 4">
    <name type="scientific">Sporolactobacillus nakayamae</name>
    <dbReference type="NCBI Taxonomy" id="269670"/>
    <lineage>
        <taxon>Bacteria</taxon>
        <taxon>Bacillati</taxon>
        <taxon>Bacillota</taxon>
        <taxon>Bacilli</taxon>
        <taxon>Bacillales</taxon>
        <taxon>Sporolactobacillaceae</taxon>
        <taxon>Sporolactobacillus</taxon>
    </lineage>
</organism>
<dbReference type="InterPro" id="IPR011004">
    <property type="entry name" value="Trimer_LpxA-like_sf"/>
</dbReference>
<dbReference type="PANTHER" id="PTHR23416">
    <property type="entry name" value="SIALIC ACID SYNTHASE-RELATED"/>
    <property type="match status" value="1"/>
</dbReference>
<keyword evidence="4" id="KW-1185">Reference proteome</keyword>
<evidence type="ECO:0000256" key="2">
    <source>
        <dbReference type="ARBA" id="ARBA00022679"/>
    </source>
</evidence>
<sequence length="176" mass="19639">MKKFIYDCYIAILNFVVPLIPVQNLRKLIYKIGKMKIGKNTTILRPVYLYAPSRIQIGDYCAINDHVVLDGRGKLIINDNVNISPYVKIYTAEHDVNSMDFHYTAGITTINKFAWVSTGSILLPGISVGEGAVIAAGAVVTKDINPYDIVGGVPAKVIGHRNKNLNYRPNFTKRWN</sequence>
<comment type="similarity">
    <text evidence="1">Belongs to the transferase hexapeptide repeat family.</text>
</comment>
<dbReference type="Proteomes" id="UP000198752">
    <property type="component" value="Unassembled WGS sequence"/>
</dbReference>